<dbReference type="CDD" id="cd01392">
    <property type="entry name" value="HTH_LacI"/>
    <property type="match status" value="1"/>
</dbReference>
<dbReference type="Gene3D" id="1.10.260.40">
    <property type="entry name" value="lambda repressor-like DNA-binding domains"/>
    <property type="match status" value="1"/>
</dbReference>
<dbReference type="CDD" id="cd06267">
    <property type="entry name" value="PBP1_LacI_sugar_binding-like"/>
    <property type="match status" value="1"/>
</dbReference>
<evidence type="ECO:0000256" key="2">
    <source>
        <dbReference type="ARBA" id="ARBA00023125"/>
    </source>
</evidence>
<keyword evidence="3" id="KW-0804">Transcription</keyword>
<accession>A0A0U4WTN0</accession>
<dbReference type="Gene3D" id="3.40.50.2300">
    <property type="match status" value="2"/>
</dbReference>
<dbReference type="SMART" id="SM00354">
    <property type="entry name" value="HTH_LACI"/>
    <property type="match status" value="1"/>
</dbReference>
<dbReference type="Pfam" id="PF00356">
    <property type="entry name" value="LacI"/>
    <property type="match status" value="1"/>
</dbReference>
<dbReference type="PANTHER" id="PTHR30146:SF109">
    <property type="entry name" value="HTH-TYPE TRANSCRIPTIONAL REGULATOR GALS"/>
    <property type="match status" value="1"/>
</dbReference>
<name>A0A0U4WTN0_9MICO</name>
<dbReference type="InterPro" id="IPR046335">
    <property type="entry name" value="LacI/GalR-like_sensor"/>
</dbReference>
<keyword evidence="2" id="KW-0238">DNA-binding</keyword>
<dbReference type="PANTHER" id="PTHR30146">
    <property type="entry name" value="LACI-RELATED TRANSCRIPTIONAL REPRESSOR"/>
    <property type="match status" value="1"/>
</dbReference>
<dbReference type="Proteomes" id="UP000218965">
    <property type="component" value="Chromosome"/>
</dbReference>
<dbReference type="InterPro" id="IPR028082">
    <property type="entry name" value="Peripla_BP_I"/>
</dbReference>
<evidence type="ECO:0000259" key="4">
    <source>
        <dbReference type="PROSITE" id="PS50932"/>
    </source>
</evidence>
<sequence length="365" mass="38887">MSGAGPVNAEQAAGSSASRRVSLPARARITDVATRAGVSIKTVSRVVNEEQGVRDETRERVLAAIIELGFVPNTTARSLKKGGQDVIGVVIDSISDPFFASLVSVIEDLAISRDLSVVFASTGFDANREREQLHRLTGHQLCGLIVVPVAVTADELQIYRRRFPVVAVDRSREGIDSVVVDDFGAAREVTQQFISLGHRRIAFIGDDPEYPTNSARLAGFRAALDEAGIPVDDSLIVRHEHDRASMAAASARLLQRPDAPTAMLGATSRASIATIDAMRAGGSEEIAFISFGDFETADVLTPGVTCVDQDPNLIGSAAFRRLLELIDNPASEPVHIVVPTTLVPRGSGEIRPRASANEHHTGVAS</sequence>
<dbReference type="SUPFAM" id="SSF53822">
    <property type="entry name" value="Periplasmic binding protein-like I"/>
    <property type="match status" value="1"/>
</dbReference>
<evidence type="ECO:0000313" key="5">
    <source>
        <dbReference type="EMBL" id="BAU31242.1"/>
    </source>
</evidence>
<dbReference type="SUPFAM" id="SSF47413">
    <property type="entry name" value="lambda repressor-like DNA-binding domains"/>
    <property type="match status" value="1"/>
</dbReference>
<evidence type="ECO:0000313" key="6">
    <source>
        <dbReference type="Proteomes" id="UP000218965"/>
    </source>
</evidence>
<dbReference type="GO" id="GO:0000976">
    <property type="term" value="F:transcription cis-regulatory region binding"/>
    <property type="evidence" value="ECO:0007669"/>
    <property type="project" value="TreeGrafter"/>
</dbReference>
<keyword evidence="1" id="KW-0805">Transcription regulation</keyword>
<dbReference type="GO" id="GO:0003700">
    <property type="term" value="F:DNA-binding transcription factor activity"/>
    <property type="evidence" value="ECO:0007669"/>
    <property type="project" value="TreeGrafter"/>
</dbReference>
<feature type="domain" description="HTH lacI-type" evidence="4">
    <location>
        <begin position="27"/>
        <end position="81"/>
    </location>
</feature>
<dbReference type="PROSITE" id="PS00356">
    <property type="entry name" value="HTH_LACI_1"/>
    <property type="match status" value="1"/>
</dbReference>
<dbReference type="InterPro" id="IPR010982">
    <property type="entry name" value="Lambda_DNA-bd_dom_sf"/>
</dbReference>
<dbReference type="AlphaFoldDB" id="A0A0U4WTN0"/>
<evidence type="ECO:0000256" key="1">
    <source>
        <dbReference type="ARBA" id="ARBA00023015"/>
    </source>
</evidence>
<dbReference type="KEGG" id="malk:MalAC0309_0367"/>
<dbReference type="PROSITE" id="PS50932">
    <property type="entry name" value="HTH_LACI_2"/>
    <property type="match status" value="1"/>
</dbReference>
<reference evidence="6" key="1">
    <citation type="submission" date="2015-12" db="EMBL/GenBank/DDBJ databases">
        <authorList>
            <person name="Shamseldin A."/>
            <person name="Moawad H."/>
            <person name="Abd El-Rahim W.M."/>
            <person name="Sadowsky M.J."/>
        </authorList>
    </citation>
    <scope>NUCLEOTIDE SEQUENCE [LARGE SCALE GENOMIC DNA]</scope>
    <source>
        <strain evidence="6">JAM AC0309</strain>
    </source>
</reference>
<gene>
    <name evidence="5" type="ORF">MalAC0309_0367</name>
</gene>
<dbReference type="EMBL" id="AP017315">
    <property type="protein sequence ID" value="BAU31242.1"/>
    <property type="molecule type" value="Genomic_DNA"/>
</dbReference>
<organism evidence="5 6">
    <name type="scientific">Microcella alkaliphila</name>
    <dbReference type="NCBI Taxonomy" id="279828"/>
    <lineage>
        <taxon>Bacteria</taxon>
        <taxon>Bacillati</taxon>
        <taxon>Actinomycetota</taxon>
        <taxon>Actinomycetes</taxon>
        <taxon>Micrococcales</taxon>
        <taxon>Microbacteriaceae</taxon>
        <taxon>Microcella</taxon>
    </lineage>
</organism>
<evidence type="ECO:0000256" key="3">
    <source>
        <dbReference type="ARBA" id="ARBA00023163"/>
    </source>
</evidence>
<dbReference type="Pfam" id="PF13377">
    <property type="entry name" value="Peripla_BP_3"/>
    <property type="match status" value="1"/>
</dbReference>
<reference evidence="5 6" key="2">
    <citation type="submission" date="2016-01" db="EMBL/GenBank/DDBJ databases">
        <title>Microcella alkaliphila JAM AC0309 whole genome shotgun sequence.</title>
        <authorList>
            <person name="Kurata A."/>
            <person name="Hirose Y."/>
            <person name="Kishimoto N."/>
            <person name="Kobayashi T."/>
        </authorList>
    </citation>
    <scope>NUCLEOTIDE SEQUENCE [LARGE SCALE GENOMIC DNA]</scope>
    <source>
        <strain evidence="5 6">JAM AC0309</strain>
    </source>
</reference>
<proteinExistence type="predicted"/>
<dbReference type="InterPro" id="IPR000843">
    <property type="entry name" value="HTH_LacI"/>
</dbReference>
<protein>
    <submittedName>
        <fullName evidence="5">Transcriptional regulator, LacI family</fullName>
    </submittedName>
</protein>